<gene>
    <name evidence="1" type="ORF">SSE37_13321</name>
</gene>
<dbReference type="Gene3D" id="3.40.630.30">
    <property type="match status" value="1"/>
</dbReference>
<dbReference type="RefSeq" id="WP_005861412.1">
    <property type="nucleotide sequence ID" value="NZ_AAYA01000011.1"/>
</dbReference>
<dbReference type="AlphaFoldDB" id="A3K753"/>
<evidence type="ECO:0000313" key="2">
    <source>
        <dbReference type="Proteomes" id="UP000005713"/>
    </source>
</evidence>
<comment type="caution">
    <text evidence="1">The sequence shown here is derived from an EMBL/GenBank/DDBJ whole genome shotgun (WGS) entry which is preliminary data.</text>
</comment>
<organism evidence="1 2">
    <name type="scientific">Sagittula stellata (strain ATCC 700073 / DSM 11524 / E-37)</name>
    <dbReference type="NCBI Taxonomy" id="388399"/>
    <lineage>
        <taxon>Bacteria</taxon>
        <taxon>Pseudomonadati</taxon>
        <taxon>Pseudomonadota</taxon>
        <taxon>Alphaproteobacteria</taxon>
        <taxon>Rhodobacterales</taxon>
        <taxon>Roseobacteraceae</taxon>
        <taxon>Sagittula</taxon>
    </lineage>
</organism>
<dbReference type="EMBL" id="AAYA01000011">
    <property type="protein sequence ID" value="EBA07180.1"/>
    <property type="molecule type" value="Genomic_DNA"/>
</dbReference>
<dbReference type="SUPFAM" id="SSF55729">
    <property type="entry name" value="Acyl-CoA N-acyltransferases (Nat)"/>
    <property type="match status" value="1"/>
</dbReference>
<dbReference type="eggNOG" id="COG0456">
    <property type="taxonomic scope" value="Bacteria"/>
</dbReference>
<name>A3K753_SAGS3</name>
<accession>A3K753</accession>
<protein>
    <submittedName>
        <fullName evidence="1">GCN5-related N-acetyltransferase</fullName>
    </submittedName>
</protein>
<dbReference type="OrthoDB" id="9797417at2"/>
<dbReference type="Proteomes" id="UP000005713">
    <property type="component" value="Unassembled WGS sequence"/>
</dbReference>
<evidence type="ECO:0000313" key="1">
    <source>
        <dbReference type="EMBL" id="EBA07180.1"/>
    </source>
</evidence>
<proteinExistence type="predicted"/>
<dbReference type="GO" id="GO:0016740">
    <property type="term" value="F:transferase activity"/>
    <property type="evidence" value="ECO:0007669"/>
    <property type="project" value="UniProtKB-KW"/>
</dbReference>
<dbReference type="InterPro" id="IPR016181">
    <property type="entry name" value="Acyl_CoA_acyltransferase"/>
</dbReference>
<keyword evidence="1" id="KW-0808">Transferase</keyword>
<reference evidence="1 2" key="1">
    <citation type="submission" date="2006-06" db="EMBL/GenBank/DDBJ databases">
        <authorList>
            <person name="Moran M.A."/>
            <person name="Ferriera S."/>
            <person name="Johnson J."/>
            <person name="Kravitz S."/>
            <person name="Beeson K."/>
            <person name="Sutton G."/>
            <person name="Rogers Y.-H."/>
            <person name="Friedman R."/>
            <person name="Frazier M."/>
            <person name="Venter J.C."/>
        </authorList>
    </citation>
    <scope>NUCLEOTIDE SEQUENCE [LARGE SCALE GENOMIC DNA]</scope>
    <source>
        <strain evidence="1 2">E-37</strain>
    </source>
</reference>
<sequence length="142" mass="15893">MIRLAETDDLPQCADVVNGWIDGTPWLQRATPAEKVREMFEGALRYRIIWVIGEPVEAYLSLDPANGHIGALNCRTPGLGHGSALLATAREGRDFLSVNALMANVRAQTFWRRNGFTALGIENETLPVPLRRLRMEWSRYGS</sequence>
<keyword evidence="2" id="KW-1185">Reference proteome</keyword>